<dbReference type="PANTHER" id="PTHR43162">
    <property type="match status" value="1"/>
</dbReference>
<dbReference type="SUPFAM" id="SSF51735">
    <property type="entry name" value="NAD(P)-binding Rossmann-fold domains"/>
    <property type="match status" value="1"/>
</dbReference>
<dbReference type="Proteomes" id="UP000033491">
    <property type="component" value="Unassembled WGS sequence"/>
</dbReference>
<gene>
    <name evidence="2" type="ORF">VC81_04585</name>
</gene>
<dbReference type="OrthoDB" id="2149806at2"/>
<protein>
    <submittedName>
        <fullName evidence="2">Short-chain dehydrogenase</fullName>
    </submittedName>
</protein>
<evidence type="ECO:0000313" key="2">
    <source>
        <dbReference type="EMBL" id="KJW13025.1"/>
    </source>
</evidence>
<name>A0A0F3RT10_9LACO</name>
<dbReference type="InterPro" id="IPR016040">
    <property type="entry name" value="NAD(P)-bd_dom"/>
</dbReference>
<dbReference type="Gene3D" id="3.90.25.10">
    <property type="entry name" value="UDP-galactose 4-epimerase, domain 1"/>
    <property type="match status" value="1"/>
</dbReference>
<dbReference type="Gene3D" id="3.40.50.720">
    <property type="entry name" value="NAD(P)-binding Rossmann-like Domain"/>
    <property type="match status" value="1"/>
</dbReference>
<organism evidence="2 3">
    <name type="scientific">Levilactobacillus spicheri</name>
    <dbReference type="NCBI Taxonomy" id="216463"/>
    <lineage>
        <taxon>Bacteria</taxon>
        <taxon>Bacillati</taxon>
        <taxon>Bacillota</taxon>
        <taxon>Bacilli</taxon>
        <taxon>Lactobacillales</taxon>
        <taxon>Lactobacillaceae</taxon>
        <taxon>Levilactobacillus</taxon>
    </lineage>
</organism>
<proteinExistence type="predicted"/>
<dbReference type="PATRIC" id="fig|216463.3.peg.20"/>
<dbReference type="STRING" id="216463.VC81_04585"/>
<dbReference type="PANTHER" id="PTHR43162:SF1">
    <property type="entry name" value="PRESTALK A DIFFERENTIATION PROTEIN A"/>
    <property type="match status" value="1"/>
</dbReference>
<dbReference type="RefSeq" id="WP_045806978.1">
    <property type="nucleotide sequence ID" value="NZ_JZCR01000011.1"/>
</dbReference>
<sequence>MKITLLGSLGTINRIVIPRLVQANHQVTVVTTTPQRQAAIEALGAHAAVGTMQDGAFLAQTFTGQDVVYLMLSGGVGDDPFTSAEAQAQIWKRALVTAGVRNVVNLSSVGADADEVAGSLHAYNLIEGILKTIPHLNLAFVRPTGFYANLFANLATIQADHAIYANNAPDLEQAYVAPVDIADVVLPLLTATPAGISVHYAFSDTFTGQDFLQALRPALNLPDLKWVQISDEQYLENLTAHGVPAKIAAALVQTSHYQRHPEQVYADLKARHTPAGHVKLADFVQTYVAAYRGQGDHHAHTLAD</sequence>
<dbReference type="AlphaFoldDB" id="A0A0F3RT10"/>
<reference evidence="2 3" key="1">
    <citation type="submission" date="2015-03" db="EMBL/GenBank/DDBJ databases">
        <authorList>
            <person name="Zheng J."/>
            <person name="Ganezle M."/>
        </authorList>
    </citation>
    <scope>NUCLEOTIDE SEQUENCE [LARGE SCALE GENOMIC DNA]</scope>
    <source>
        <strain evidence="2 3">LP38</strain>
    </source>
</reference>
<dbReference type="InterPro" id="IPR051604">
    <property type="entry name" value="Ergot_Alk_Oxidoreductase"/>
</dbReference>
<dbReference type="EMBL" id="JZCR01000011">
    <property type="protein sequence ID" value="KJW13025.1"/>
    <property type="molecule type" value="Genomic_DNA"/>
</dbReference>
<comment type="caution">
    <text evidence="2">The sequence shown here is derived from an EMBL/GenBank/DDBJ whole genome shotgun (WGS) entry which is preliminary data.</text>
</comment>
<accession>A0A0F3RT10</accession>
<evidence type="ECO:0000313" key="3">
    <source>
        <dbReference type="Proteomes" id="UP000033491"/>
    </source>
</evidence>
<dbReference type="InterPro" id="IPR036291">
    <property type="entry name" value="NAD(P)-bd_dom_sf"/>
</dbReference>
<dbReference type="Pfam" id="PF13460">
    <property type="entry name" value="NAD_binding_10"/>
    <property type="match status" value="1"/>
</dbReference>
<evidence type="ECO:0000259" key="1">
    <source>
        <dbReference type="Pfam" id="PF13460"/>
    </source>
</evidence>
<feature type="domain" description="NAD(P)-binding" evidence="1">
    <location>
        <begin position="7"/>
        <end position="129"/>
    </location>
</feature>